<dbReference type="Proteomes" id="UP000289340">
    <property type="component" value="Chromosome 19"/>
</dbReference>
<accession>A0A445FHF0</accession>
<evidence type="ECO:0000313" key="2">
    <source>
        <dbReference type="EMBL" id="RZB48230.1"/>
    </source>
</evidence>
<sequence>MRHREGEVLEFRTPQHPSLGTNNWGGSSPLLARNVPKESLDQKYSRLNTVRTKDEIFPADDDYYVVNPSNESGASVSSAKRWNKGRGVLFKLIFVRKENKTTVKLGSRLRKRRWIPRMDPTTRPKGFFFYHEKDNRLYATSLTSVLITPRGRSNSMLSSPAITFSGSLMAPPRAPPQAMRTITIGVIKINSSDTPLSPLWTTLKQAWDILKKMFASKTRARTMYLKERFHAKPRVPNQSRRTFMASSPSLMSSFSFPLPRCDGLVTKYKEVTVALCSRENPIGFTELHDLLTDFETYLK</sequence>
<evidence type="ECO:0000256" key="1">
    <source>
        <dbReference type="SAM" id="MobiDB-lite"/>
    </source>
</evidence>
<reference evidence="2 3" key="1">
    <citation type="submission" date="2018-09" db="EMBL/GenBank/DDBJ databases">
        <title>A high-quality reference genome of wild soybean provides a powerful tool to mine soybean genomes.</title>
        <authorList>
            <person name="Xie M."/>
            <person name="Chung C.Y.L."/>
            <person name="Li M.-W."/>
            <person name="Wong F.-L."/>
            <person name="Chan T.-F."/>
            <person name="Lam H.-M."/>
        </authorList>
    </citation>
    <scope>NUCLEOTIDE SEQUENCE [LARGE SCALE GENOMIC DNA]</scope>
    <source>
        <strain evidence="3">cv. W05</strain>
        <tissue evidence="2">Hypocotyl of etiolated seedlings</tissue>
    </source>
</reference>
<organism evidence="2 3">
    <name type="scientific">Glycine soja</name>
    <name type="common">Wild soybean</name>
    <dbReference type="NCBI Taxonomy" id="3848"/>
    <lineage>
        <taxon>Eukaryota</taxon>
        <taxon>Viridiplantae</taxon>
        <taxon>Streptophyta</taxon>
        <taxon>Embryophyta</taxon>
        <taxon>Tracheophyta</taxon>
        <taxon>Spermatophyta</taxon>
        <taxon>Magnoliopsida</taxon>
        <taxon>eudicotyledons</taxon>
        <taxon>Gunneridae</taxon>
        <taxon>Pentapetalae</taxon>
        <taxon>rosids</taxon>
        <taxon>fabids</taxon>
        <taxon>Fabales</taxon>
        <taxon>Fabaceae</taxon>
        <taxon>Papilionoideae</taxon>
        <taxon>50 kb inversion clade</taxon>
        <taxon>NPAAA clade</taxon>
        <taxon>indigoferoid/millettioid clade</taxon>
        <taxon>Phaseoleae</taxon>
        <taxon>Glycine</taxon>
        <taxon>Glycine subgen. Soja</taxon>
    </lineage>
</organism>
<gene>
    <name evidence="2" type="ORF">D0Y65_051667</name>
</gene>
<dbReference type="EMBL" id="QZWG01000019">
    <property type="protein sequence ID" value="RZB48230.1"/>
    <property type="molecule type" value="Genomic_DNA"/>
</dbReference>
<dbReference type="AlphaFoldDB" id="A0A445FHF0"/>
<protein>
    <submittedName>
        <fullName evidence="2">Uncharacterized protein</fullName>
    </submittedName>
</protein>
<feature type="compositionally biased region" description="Basic and acidic residues" evidence="1">
    <location>
        <begin position="1"/>
        <end position="10"/>
    </location>
</feature>
<comment type="caution">
    <text evidence="2">The sequence shown here is derived from an EMBL/GenBank/DDBJ whole genome shotgun (WGS) entry which is preliminary data.</text>
</comment>
<keyword evidence="3" id="KW-1185">Reference proteome</keyword>
<evidence type="ECO:0000313" key="3">
    <source>
        <dbReference type="Proteomes" id="UP000289340"/>
    </source>
</evidence>
<name>A0A445FHF0_GLYSO</name>
<feature type="region of interest" description="Disordered" evidence="1">
    <location>
        <begin position="1"/>
        <end position="28"/>
    </location>
</feature>
<proteinExistence type="predicted"/>
<feature type="compositionally biased region" description="Polar residues" evidence="1">
    <location>
        <begin position="15"/>
        <end position="26"/>
    </location>
</feature>